<reference evidence="4 5" key="1">
    <citation type="journal article" date="2015" name="Nature">
        <title>rRNA introns, odd ribosomes, and small enigmatic genomes across a large radiation of phyla.</title>
        <authorList>
            <person name="Brown C.T."/>
            <person name="Hug L.A."/>
            <person name="Thomas B.C."/>
            <person name="Sharon I."/>
            <person name="Castelle C.J."/>
            <person name="Singh A."/>
            <person name="Wilkins M.J."/>
            <person name="Williams K.H."/>
            <person name="Banfield J.F."/>
        </authorList>
    </citation>
    <scope>NUCLEOTIDE SEQUENCE [LARGE SCALE GENOMIC DNA]</scope>
</reference>
<comment type="caution">
    <text evidence="4">The sequence shown here is derived from an EMBL/GenBank/DDBJ whole genome shotgun (WGS) entry which is preliminary data.</text>
</comment>
<dbReference type="SUPFAM" id="SSF74853">
    <property type="entry name" value="Lamin A/C globular tail domain"/>
    <property type="match status" value="1"/>
</dbReference>
<feature type="compositionally biased region" description="Polar residues" evidence="1">
    <location>
        <begin position="416"/>
        <end position="426"/>
    </location>
</feature>
<feature type="compositionally biased region" description="Polar residues" evidence="1">
    <location>
        <begin position="553"/>
        <end position="591"/>
    </location>
</feature>
<accession>A0A0G1D5M9</accession>
<feature type="region of interest" description="Disordered" evidence="1">
    <location>
        <begin position="403"/>
        <end position="426"/>
    </location>
</feature>
<dbReference type="InterPro" id="IPR036415">
    <property type="entry name" value="Lamin_tail_dom_sf"/>
</dbReference>
<feature type="region of interest" description="Disordered" evidence="1">
    <location>
        <begin position="471"/>
        <end position="605"/>
    </location>
</feature>
<dbReference type="GO" id="GO:0016788">
    <property type="term" value="F:hydrolase activity, acting on ester bonds"/>
    <property type="evidence" value="ECO:0007669"/>
    <property type="project" value="InterPro"/>
</dbReference>
<dbReference type="EMBL" id="LCDO01000001">
    <property type="protein sequence ID" value="KKS57363.1"/>
    <property type="molecule type" value="Genomic_DNA"/>
</dbReference>
<dbReference type="InterPro" id="IPR013783">
    <property type="entry name" value="Ig-like_fold"/>
</dbReference>
<dbReference type="PROSITE" id="PS51841">
    <property type="entry name" value="LTD"/>
    <property type="match status" value="1"/>
</dbReference>
<dbReference type="InterPro" id="IPR036116">
    <property type="entry name" value="FN3_sf"/>
</dbReference>
<dbReference type="Proteomes" id="UP000034837">
    <property type="component" value="Unassembled WGS sequence"/>
</dbReference>
<feature type="compositionally biased region" description="Low complexity" evidence="1">
    <location>
        <begin position="526"/>
        <end position="547"/>
    </location>
</feature>
<feature type="compositionally biased region" description="Gly residues" evidence="1">
    <location>
        <begin position="472"/>
        <end position="488"/>
    </location>
</feature>
<sequence>MKIKNFKIKFFLVFILVFLSSALFIGRAFVYDAAVAHAGLTKLAGELYNREAKIKLTQQEIAWLTQGSVEEDTPLRWMNHFYDPVNNKGLNGMYDSAKVWAKDYNKQTGFAKGNNTWQEAIYQYQKGNKDKTFMALGHILHLMEDMTVPAHTRDDAHPEGDPYEVWVKNNFKNVEAQVIYYSNLNDYFNYLANFSNNNFFSKDTINSYSQPKIFDLKEFGNYLVNKDNYRIISVKKDSVYKISKYFIDDNINQAYFSLLAPKAVGAGAGVIKLFFEEAQKPQQYDRPFWQTTPLGLAQEATLGAVVPEAEKILSRTKEQVGNLWSAVKDLGSDATSANNIFNFVSELWQTQQVLARDLKDLEGVKNNLSLSPVKLAVSTGQNLQEAMDSVSAWQVLQQLDASGNGSATAKPKMSVPDSNAQNNTNNILNEAPATNVEGLNENNSLESGVKGMVEAGNNGFSISTTVYNNNSAGGGSTGESGSGNGAGGNNNNNGSSNDSAVGTGVFAENNNGNGGNIGSGAGNGTGNTENNNENSSAAENSNIANSEAENKAGDNTTSTASNYSDQTNNQDADNATGTAILPESSSATSTTELPESPDVSPPLPPQIIYPDISPFFTTSTEIVLEISFSTNTVVVVFNNQPLRVSSSLHFFDTPLEEGENDFSFIASDTANNQSATTSMIIIKDTTAPSVQIATELQGKDVKVSWSADDGEKGSGVDFFDVEFKQRDGEWQGWFLSTTSTEAFFASGEGEEYIFRVRATDKLNTVGEWEESVIIQTPTTNVVINEIAWGGTRAAGNDEWLELYNASGFDVDLGGWVLTDGNDINIVFPTSTIKQDAYFLLERTNDATVSDREADLIFKGSFFDGGEKLTLKNSAGVTVDEVNCSAKWFAGRNAYDKETMERKSVEALGSDAGNWQNSPMAVWQNQDAKENYIAGTPGSPNSAAIYLNGELSADTVLSQGTYALGILTVPSNKTLTISAGVKIVGGLTSNLKVFGKLKVLGAPDEPVIFTSYKEISSTNSFYLQDVNWGYLQVLSGGEADLQNAQFNYGNSKLDNIRPKGLIYADNGVLNLDGVVFDKNLNEKPRGDWPLINSLNSVLEIKNSQFLDSPRGLIVRGGSLNLSGNTFDGLGLSALESEDLTAATIENNTFKNLGWEYMNREYWNRPYPLLSPVSFKNFLPEKIKGNIFENDILNSWEVYGRLEADSKINTLGDAPALMGLLEIPAGVSLEIKEGSIIKVLENLSLKVFGSLLSRGTEGNGQIIFTSLHDDEYGGDVDLAEGRTTQKEGNEWVQILIQSTEPTVLNHTLIRFANAAAAEITEGSVFVGGAIGESGGAAPFSANDLTIEYSRVPGIGLHLKDATGAVINGCLIRNENKRMFDPSVYTDGSGIWINGGDPEIADCVIDTFNFGIRLNPESHPHLSNIEYKNVDFEVGL</sequence>
<dbReference type="InterPro" id="IPR011050">
    <property type="entry name" value="Pectin_lyase_fold/virulence"/>
</dbReference>
<dbReference type="InterPro" id="IPR001322">
    <property type="entry name" value="Lamin_tail_dom"/>
</dbReference>
<dbReference type="SUPFAM" id="SSF51126">
    <property type="entry name" value="Pectin lyase-like"/>
    <property type="match status" value="2"/>
</dbReference>
<feature type="compositionally biased region" description="Gly residues" evidence="1">
    <location>
        <begin position="512"/>
        <end position="525"/>
    </location>
</feature>
<evidence type="ECO:0000259" key="2">
    <source>
        <dbReference type="PROSITE" id="PS50853"/>
    </source>
</evidence>
<evidence type="ECO:0000256" key="1">
    <source>
        <dbReference type="SAM" id="MobiDB-lite"/>
    </source>
</evidence>
<feature type="compositionally biased region" description="Low complexity" evidence="1">
    <location>
        <begin position="489"/>
        <end position="500"/>
    </location>
</feature>
<dbReference type="InterPro" id="IPR008947">
    <property type="entry name" value="PLipase_C/P1_nuclease_dom_sf"/>
</dbReference>
<evidence type="ECO:0000313" key="4">
    <source>
        <dbReference type="EMBL" id="KKS57363.1"/>
    </source>
</evidence>
<feature type="domain" description="LTD" evidence="3">
    <location>
        <begin position="776"/>
        <end position="885"/>
    </location>
</feature>
<name>A0A0G1D5M9_9BACT</name>
<dbReference type="CDD" id="cd00063">
    <property type="entry name" value="FN3"/>
    <property type="match status" value="1"/>
</dbReference>
<evidence type="ECO:0000259" key="3">
    <source>
        <dbReference type="PROSITE" id="PS51841"/>
    </source>
</evidence>
<dbReference type="SUPFAM" id="SSF49265">
    <property type="entry name" value="Fibronectin type III"/>
    <property type="match status" value="1"/>
</dbReference>
<feature type="domain" description="Fibronectin type-III" evidence="2">
    <location>
        <begin position="687"/>
        <end position="779"/>
    </location>
</feature>
<dbReference type="Pfam" id="PF00932">
    <property type="entry name" value="LTD"/>
    <property type="match status" value="1"/>
</dbReference>
<dbReference type="PATRIC" id="fig|1619039.3.peg.3"/>
<dbReference type="Gene3D" id="2.60.40.10">
    <property type="entry name" value="Immunoglobulins"/>
    <property type="match status" value="1"/>
</dbReference>
<dbReference type="PROSITE" id="PS50853">
    <property type="entry name" value="FN3"/>
    <property type="match status" value="1"/>
</dbReference>
<proteinExistence type="predicted"/>
<gene>
    <name evidence="4" type="ORF">UV20_C0001G0003</name>
</gene>
<dbReference type="InterPro" id="IPR003961">
    <property type="entry name" value="FN3_dom"/>
</dbReference>
<dbReference type="Gene3D" id="2.60.40.1260">
    <property type="entry name" value="Lamin Tail domain"/>
    <property type="match status" value="1"/>
</dbReference>
<protein>
    <submittedName>
        <fullName evidence="4">Polymorphic membrane protein</fullName>
    </submittedName>
</protein>
<organism evidence="4 5">
    <name type="scientific">Candidatus Magasanikbacteria bacterium GW2011_GWA2_42_32</name>
    <dbReference type="NCBI Taxonomy" id="1619039"/>
    <lineage>
        <taxon>Bacteria</taxon>
        <taxon>Candidatus Magasanikiibacteriota</taxon>
    </lineage>
</organism>
<dbReference type="SUPFAM" id="SSF48537">
    <property type="entry name" value="Phospholipase C/P1 nuclease"/>
    <property type="match status" value="1"/>
</dbReference>
<dbReference type="Gene3D" id="1.10.575.10">
    <property type="entry name" value="P1 Nuclease"/>
    <property type="match status" value="1"/>
</dbReference>
<evidence type="ECO:0000313" key="5">
    <source>
        <dbReference type="Proteomes" id="UP000034837"/>
    </source>
</evidence>